<evidence type="ECO:0000256" key="5">
    <source>
        <dbReference type="ARBA" id="ARBA00022692"/>
    </source>
</evidence>
<feature type="transmembrane region" description="Helical" evidence="8">
    <location>
        <begin position="196"/>
        <end position="217"/>
    </location>
</feature>
<dbReference type="Pfam" id="PF01032">
    <property type="entry name" value="FecCD"/>
    <property type="match status" value="1"/>
</dbReference>
<evidence type="ECO:0000256" key="1">
    <source>
        <dbReference type="ARBA" id="ARBA00004651"/>
    </source>
</evidence>
<feature type="transmembrane region" description="Helical" evidence="8">
    <location>
        <begin position="255"/>
        <end position="274"/>
    </location>
</feature>
<evidence type="ECO:0000256" key="3">
    <source>
        <dbReference type="ARBA" id="ARBA00022448"/>
    </source>
</evidence>
<keyword evidence="6 8" id="KW-1133">Transmembrane helix</keyword>
<dbReference type="InterPro" id="IPR000522">
    <property type="entry name" value="ABC_transptr_permease_BtuC"/>
</dbReference>
<dbReference type="PANTHER" id="PTHR30472:SF25">
    <property type="entry name" value="ABC TRANSPORTER PERMEASE PROTEIN MJ0876-RELATED"/>
    <property type="match status" value="1"/>
</dbReference>
<keyword evidence="10" id="KW-1185">Reference proteome</keyword>
<feature type="transmembrane region" description="Helical" evidence="8">
    <location>
        <begin position="286"/>
        <end position="308"/>
    </location>
</feature>
<sequence length="336" mass="33873">MALPNRRSRLGASKATLYAGLIGLLALSMLMSLTLGYKIYSLGQVFGALFAHDGSETAVVITGLRLPRALIAPLTGAALGMAGVMVQTLSRNRIASPDTLGLNGGASLAVVVGSVVFGVQSLTGLSLAAAFGAFITSIVVFGVAASAGGLSPLKIVLVGVTFASLSHALVEVILTSNEAQLQQLLFWLSGAFVDRPIGLFYNGLPVVLAGAVLGIGLSRALDALQADDSTAAGLGVPLAAVRGLAFLAVALLTGAAVSMAGPVAFVGLVVPHAARRLVGLRHIHQLPAAALFGAVYTTLADVAARFVIYPVEAPVGAITAVVGAVVLLVLLARRAA</sequence>
<evidence type="ECO:0000256" key="6">
    <source>
        <dbReference type="ARBA" id="ARBA00022989"/>
    </source>
</evidence>
<accession>A0A0F5L7W7</accession>
<evidence type="ECO:0000313" key="10">
    <source>
        <dbReference type="Proteomes" id="UP000033514"/>
    </source>
</evidence>
<dbReference type="SUPFAM" id="SSF81345">
    <property type="entry name" value="ABC transporter involved in vitamin B12 uptake, BtuC"/>
    <property type="match status" value="1"/>
</dbReference>
<feature type="transmembrane region" description="Helical" evidence="8">
    <location>
        <begin position="100"/>
        <end position="119"/>
    </location>
</feature>
<dbReference type="STRING" id="361041.VW35_13605"/>
<dbReference type="PANTHER" id="PTHR30472">
    <property type="entry name" value="FERRIC ENTEROBACTIN TRANSPORT SYSTEM PERMEASE PROTEIN"/>
    <property type="match status" value="1"/>
</dbReference>
<evidence type="ECO:0000256" key="2">
    <source>
        <dbReference type="ARBA" id="ARBA00007935"/>
    </source>
</evidence>
<evidence type="ECO:0000256" key="7">
    <source>
        <dbReference type="ARBA" id="ARBA00023136"/>
    </source>
</evidence>
<dbReference type="CDD" id="cd06550">
    <property type="entry name" value="TM_ABC_iron-siderophores_like"/>
    <property type="match status" value="1"/>
</dbReference>
<name>A0A0F5L7W7_9HYPH</name>
<comment type="caution">
    <text evidence="9">The sequence shown here is derived from an EMBL/GenBank/DDBJ whole genome shotgun (WGS) entry which is preliminary data.</text>
</comment>
<feature type="transmembrane region" description="Helical" evidence="8">
    <location>
        <begin position="70"/>
        <end position="88"/>
    </location>
</feature>
<dbReference type="AlphaFoldDB" id="A0A0F5L7W7"/>
<gene>
    <name evidence="9" type="ORF">VW35_13605</name>
</gene>
<feature type="transmembrane region" description="Helical" evidence="8">
    <location>
        <begin position="314"/>
        <end position="332"/>
    </location>
</feature>
<comment type="similarity">
    <text evidence="2">Belongs to the binding-protein-dependent transport system permease family. FecCD subfamily.</text>
</comment>
<dbReference type="Proteomes" id="UP000033514">
    <property type="component" value="Unassembled WGS sequence"/>
</dbReference>
<reference evidence="9 10" key="1">
    <citation type="submission" date="2015-03" db="EMBL/GenBank/DDBJ databases">
        <authorList>
            <person name="Hassan Y.I."/>
            <person name="Lepp D."/>
            <person name="Zhou T."/>
        </authorList>
    </citation>
    <scope>NUCLEOTIDE SEQUENCE [LARGE SCALE GENOMIC DNA]</scope>
    <source>
        <strain evidence="9 10">GH2-10</strain>
    </source>
</reference>
<dbReference type="EMBL" id="LAJG01000024">
    <property type="protein sequence ID" value="KKB77712.1"/>
    <property type="molecule type" value="Genomic_DNA"/>
</dbReference>
<keyword evidence="3" id="KW-0813">Transport</keyword>
<evidence type="ECO:0000256" key="8">
    <source>
        <dbReference type="SAM" id="Phobius"/>
    </source>
</evidence>
<keyword evidence="7 8" id="KW-0472">Membrane</keyword>
<protein>
    <submittedName>
        <fullName evidence="9">ABC transporter permease</fullName>
    </submittedName>
</protein>
<organism evidence="9 10">
    <name type="scientific">Devosia soli</name>
    <dbReference type="NCBI Taxonomy" id="361041"/>
    <lineage>
        <taxon>Bacteria</taxon>
        <taxon>Pseudomonadati</taxon>
        <taxon>Pseudomonadota</taxon>
        <taxon>Alphaproteobacteria</taxon>
        <taxon>Hyphomicrobiales</taxon>
        <taxon>Devosiaceae</taxon>
        <taxon>Devosia</taxon>
    </lineage>
</organism>
<evidence type="ECO:0000256" key="4">
    <source>
        <dbReference type="ARBA" id="ARBA00022475"/>
    </source>
</evidence>
<feature type="transmembrane region" description="Helical" evidence="8">
    <location>
        <begin position="155"/>
        <end position="176"/>
    </location>
</feature>
<dbReference type="InterPro" id="IPR037294">
    <property type="entry name" value="ABC_BtuC-like"/>
</dbReference>
<dbReference type="GO" id="GO:0022857">
    <property type="term" value="F:transmembrane transporter activity"/>
    <property type="evidence" value="ECO:0007669"/>
    <property type="project" value="InterPro"/>
</dbReference>
<comment type="subcellular location">
    <subcellularLocation>
        <location evidence="1">Cell membrane</location>
        <topology evidence="1">Multi-pass membrane protein</topology>
    </subcellularLocation>
</comment>
<keyword evidence="5 8" id="KW-0812">Transmembrane</keyword>
<feature type="transmembrane region" description="Helical" evidence="8">
    <location>
        <begin position="125"/>
        <end position="148"/>
    </location>
</feature>
<keyword evidence="4" id="KW-1003">Cell membrane</keyword>
<feature type="transmembrane region" description="Helical" evidence="8">
    <location>
        <begin position="15"/>
        <end position="40"/>
    </location>
</feature>
<evidence type="ECO:0000313" key="9">
    <source>
        <dbReference type="EMBL" id="KKB77712.1"/>
    </source>
</evidence>
<dbReference type="GO" id="GO:0005886">
    <property type="term" value="C:plasma membrane"/>
    <property type="evidence" value="ECO:0007669"/>
    <property type="project" value="UniProtKB-SubCell"/>
</dbReference>
<dbReference type="OrthoDB" id="9811975at2"/>
<dbReference type="GO" id="GO:0033214">
    <property type="term" value="P:siderophore-iron import into cell"/>
    <property type="evidence" value="ECO:0007669"/>
    <property type="project" value="TreeGrafter"/>
</dbReference>
<dbReference type="Gene3D" id="1.10.3470.10">
    <property type="entry name" value="ABC transporter involved in vitamin B12 uptake, BtuC"/>
    <property type="match status" value="1"/>
</dbReference>
<proteinExistence type="inferred from homology"/>
<dbReference type="PATRIC" id="fig|361041.3.peg.2108"/>